<dbReference type="Gene3D" id="1.10.8.50">
    <property type="match status" value="1"/>
</dbReference>
<keyword evidence="19" id="KW-1185">Reference proteome</keyword>
<dbReference type="AlphaFoldDB" id="A0A1Q5Q4V6"/>
<evidence type="ECO:0000256" key="8">
    <source>
        <dbReference type="ARBA" id="ARBA00022833"/>
    </source>
</evidence>
<keyword evidence="4 15" id="KW-0479">Metal-binding</keyword>
<keyword evidence="10 15" id="KW-0234">DNA repair</keyword>
<feature type="binding site" evidence="15">
    <location>
        <position position="170"/>
    </location>
    <ligand>
        <name>DNA</name>
        <dbReference type="ChEBI" id="CHEBI:16991"/>
    </ligand>
</feature>
<dbReference type="InterPro" id="IPR010663">
    <property type="entry name" value="Znf_FPG/IleRS"/>
</dbReference>
<comment type="function">
    <text evidence="15">Involved in base excision repair of DNA damaged by oxidation or by mutagenic agents. Acts as DNA glycosylase that recognizes and removes damaged bases. Has a preference for oxidized purines, such as 7,8-dihydro-8-oxoguanine (8-oxoG). Has AP (apurinic/apyrimidinic) lyase activity and introduces nicks in the DNA strand. Cleaves the DNA backbone by beta-delta elimination to generate a single-strand break at the site of the removed base with both 3'- and 5'-phosphates.</text>
</comment>
<evidence type="ECO:0000256" key="3">
    <source>
        <dbReference type="ARBA" id="ARBA00011245"/>
    </source>
</evidence>
<dbReference type="EC" id="3.2.2.23" evidence="15"/>
<dbReference type="InterPro" id="IPR015886">
    <property type="entry name" value="H2TH_FPG"/>
</dbReference>
<dbReference type="EMBL" id="MQVR01000010">
    <property type="protein sequence ID" value="OKL54660.1"/>
    <property type="molecule type" value="Genomic_DNA"/>
</dbReference>
<keyword evidence="13 15" id="KW-0326">Glycosidase</keyword>
<dbReference type="SUPFAM" id="SSF46946">
    <property type="entry name" value="S13-like H2TH domain"/>
    <property type="match status" value="1"/>
</dbReference>
<organism evidence="18 19">
    <name type="scientific">Bowdeniella nasicola</name>
    <dbReference type="NCBI Taxonomy" id="208480"/>
    <lineage>
        <taxon>Bacteria</taxon>
        <taxon>Bacillati</taxon>
        <taxon>Actinomycetota</taxon>
        <taxon>Actinomycetes</taxon>
        <taxon>Actinomycetales</taxon>
        <taxon>Actinomycetaceae</taxon>
        <taxon>Bowdeniella</taxon>
    </lineage>
</organism>
<keyword evidence="12 15" id="KW-0511">Multifunctional enzyme</keyword>
<evidence type="ECO:0000256" key="7">
    <source>
        <dbReference type="ARBA" id="ARBA00022801"/>
    </source>
</evidence>
<evidence type="ECO:0000256" key="5">
    <source>
        <dbReference type="ARBA" id="ARBA00022763"/>
    </source>
</evidence>
<evidence type="ECO:0000256" key="6">
    <source>
        <dbReference type="ARBA" id="ARBA00022771"/>
    </source>
</evidence>
<comment type="similarity">
    <text evidence="2 15">Belongs to the FPG family.</text>
</comment>
<keyword evidence="7 15" id="KW-0378">Hydrolase</keyword>
<comment type="cofactor">
    <cofactor evidence="15">
        <name>Zn(2+)</name>
        <dbReference type="ChEBI" id="CHEBI:29105"/>
    </cofactor>
    <text evidence="15">Binds 1 zinc ion per subunit.</text>
</comment>
<dbReference type="HAMAP" id="MF_00103">
    <property type="entry name" value="Fapy_DNA_glycosyl"/>
    <property type="match status" value="1"/>
</dbReference>
<dbReference type="PANTHER" id="PTHR22993:SF9">
    <property type="entry name" value="FORMAMIDOPYRIMIDINE-DNA GLYCOSYLASE"/>
    <property type="match status" value="1"/>
</dbReference>
<comment type="caution">
    <text evidence="15">Lacks conserved residue(s) required for the propagation of feature annotation.</text>
</comment>
<sequence length="300" mass="33047">MPELPEVETVRAGLADHVLDQVITEVEFRHPRATRRSPGGEAALADATTGARITAIARRGKYLWCEFGNSDATLLIHLGMSGQILIDPRPGMPRHHLRARFAIGSHEVWFVDQRTFGHLMISESHETPDGQPAGWGSNQPRIPTAIWHIARDPLDSYADLPAIARAIRGRTTSIKRALLDQTVVSGIGNIYADESLFHARIHPRRATATMSQKQALKVLHEAREVMTQALAAGGTSFDVLYVDVAGRSGYFERELTVYGRAGLPCVRCARPIVRESFANRSSHRCPSCQRTPAPAHLAKC</sequence>
<dbReference type="GO" id="GO:0034039">
    <property type="term" value="F:8-oxo-7,8-dihydroguanine DNA N-glycosylase activity"/>
    <property type="evidence" value="ECO:0007669"/>
    <property type="project" value="TreeGrafter"/>
</dbReference>
<dbReference type="Pfam" id="PF06827">
    <property type="entry name" value="zf-FPG_IleRS"/>
    <property type="match status" value="1"/>
</dbReference>
<evidence type="ECO:0000313" key="18">
    <source>
        <dbReference type="EMBL" id="OKL54660.1"/>
    </source>
</evidence>
<feature type="active site" description="Proton donor; for delta-elimination activity" evidence="15">
    <location>
        <position position="280"/>
    </location>
</feature>
<feature type="binding site" evidence="15">
    <location>
        <position position="114"/>
    </location>
    <ligand>
        <name>DNA</name>
        <dbReference type="ChEBI" id="CHEBI:16991"/>
    </ligand>
</feature>
<dbReference type="GO" id="GO:0006284">
    <property type="term" value="P:base-excision repair"/>
    <property type="evidence" value="ECO:0007669"/>
    <property type="project" value="InterPro"/>
</dbReference>
<dbReference type="GO" id="GO:0003690">
    <property type="term" value="F:double-stranded DNA binding"/>
    <property type="evidence" value="ECO:0007669"/>
    <property type="project" value="UniProtKB-ARBA"/>
</dbReference>
<reference evidence="19" key="1">
    <citation type="submission" date="2016-12" db="EMBL/GenBank/DDBJ databases">
        <authorList>
            <person name="Meng X."/>
        </authorList>
    </citation>
    <scope>NUCLEOTIDE SEQUENCE [LARGE SCALE GENOMIC DNA]</scope>
    <source>
        <strain evidence="19">DSM 19116</strain>
    </source>
</reference>
<comment type="catalytic activity">
    <reaction evidence="14 15">
        <text>2'-deoxyribonucleotide-(2'-deoxyribose 5'-phosphate)-2'-deoxyribonucleotide-DNA = a 3'-end 2'-deoxyribonucleotide-(2,3-dehydro-2,3-deoxyribose 5'-phosphate)-DNA + a 5'-end 5'-phospho-2'-deoxyribonucleoside-DNA + H(+)</text>
        <dbReference type="Rhea" id="RHEA:66592"/>
        <dbReference type="Rhea" id="RHEA-COMP:13180"/>
        <dbReference type="Rhea" id="RHEA-COMP:16897"/>
        <dbReference type="Rhea" id="RHEA-COMP:17067"/>
        <dbReference type="ChEBI" id="CHEBI:15378"/>
        <dbReference type="ChEBI" id="CHEBI:136412"/>
        <dbReference type="ChEBI" id="CHEBI:157695"/>
        <dbReference type="ChEBI" id="CHEBI:167181"/>
        <dbReference type="EC" id="4.2.99.18"/>
    </reaction>
</comment>
<dbReference type="SMART" id="SM01232">
    <property type="entry name" value="H2TH"/>
    <property type="match status" value="1"/>
</dbReference>
<dbReference type="InterPro" id="IPR035937">
    <property type="entry name" value="FPG_N"/>
</dbReference>
<dbReference type="GO" id="GO:0006979">
    <property type="term" value="P:response to oxidative stress"/>
    <property type="evidence" value="ECO:0007669"/>
    <property type="project" value="UniProtKB-ARBA"/>
</dbReference>
<dbReference type="PROSITE" id="PS51066">
    <property type="entry name" value="ZF_FPG_2"/>
    <property type="match status" value="1"/>
</dbReference>
<protein>
    <recommendedName>
        <fullName evidence="15">Formamidopyrimidine-DNA glycosylase</fullName>
        <shortName evidence="15">Fapy-DNA glycosylase</shortName>
        <ecNumber evidence="15">3.2.2.23</ecNumber>
    </recommendedName>
    <alternativeName>
        <fullName evidence="15">DNA-(apurinic or apyrimidinic site) lyase MutM</fullName>
        <shortName evidence="15">AP lyase MutM</shortName>
        <ecNumber evidence="15">4.2.99.18</ecNumber>
    </alternativeName>
</protein>
<keyword evidence="6 15" id="KW-0863">Zinc-finger</keyword>
<feature type="active site" description="Schiff-base intermediate with DNA" evidence="15">
    <location>
        <position position="2"/>
    </location>
</feature>
<gene>
    <name evidence="15" type="primary">mutM</name>
    <name evidence="15" type="synonym">fpg</name>
    <name evidence="18" type="ORF">BSZ39_02960</name>
</gene>
<dbReference type="InterPro" id="IPR012319">
    <property type="entry name" value="FPG_cat"/>
</dbReference>
<feature type="domain" description="FPG-type" evidence="16">
    <location>
        <begin position="256"/>
        <end position="290"/>
    </location>
</feature>
<dbReference type="GO" id="GO:0008270">
    <property type="term" value="F:zinc ion binding"/>
    <property type="evidence" value="ECO:0007669"/>
    <property type="project" value="UniProtKB-UniRule"/>
</dbReference>
<keyword evidence="8 15" id="KW-0862">Zinc</keyword>
<name>A0A1Q5Q4V6_9ACTO</name>
<keyword evidence="9 15" id="KW-0238">DNA-binding</keyword>
<comment type="subunit">
    <text evidence="3 15">Monomer.</text>
</comment>
<evidence type="ECO:0000256" key="15">
    <source>
        <dbReference type="HAMAP-Rule" id="MF_00103"/>
    </source>
</evidence>
<dbReference type="RefSeq" id="WP_073715902.1">
    <property type="nucleotide sequence ID" value="NZ_MQVR01000010.1"/>
</dbReference>
<dbReference type="Proteomes" id="UP000185628">
    <property type="component" value="Unassembled WGS sequence"/>
</dbReference>
<comment type="catalytic activity">
    <reaction evidence="1 15">
        <text>Hydrolysis of DNA containing ring-opened 7-methylguanine residues, releasing 2,6-diamino-4-hydroxy-5-(N-methyl)formamidopyrimidine.</text>
        <dbReference type="EC" id="3.2.2.23"/>
    </reaction>
</comment>
<feature type="active site" description="Proton donor; for beta-elimination activity" evidence="15">
    <location>
        <position position="61"/>
    </location>
</feature>
<dbReference type="SUPFAM" id="SSF57716">
    <property type="entry name" value="Glucocorticoid receptor-like (DNA-binding domain)"/>
    <property type="match status" value="1"/>
</dbReference>
<evidence type="ECO:0000256" key="10">
    <source>
        <dbReference type="ARBA" id="ARBA00023204"/>
    </source>
</evidence>
<evidence type="ECO:0000256" key="11">
    <source>
        <dbReference type="ARBA" id="ARBA00023239"/>
    </source>
</evidence>
<dbReference type="PANTHER" id="PTHR22993">
    <property type="entry name" value="FORMAMIDOPYRIMIDINE-DNA GLYCOSYLASE"/>
    <property type="match status" value="1"/>
</dbReference>
<evidence type="ECO:0000256" key="2">
    <source>
        <dbReference type="ARBA" id="ARBA00009409"/>
    </source>
</evidence>
<dbReference type="NCBIfam" id="TIGR00577">
    <property type="entry name" value="fpg"/>
    <property type="match status" value="1"/>
</dbReference>
<evidence type="ECO:0000256" key="9">
    <source>
        <dbReference type="ARBA" id="ARBA00023125"/>
    </source>
</evidence>
<dbReference type="EC" id="4.2.99.18" evidence="15"/>
<dbReference type="PROSITE" id="PS51068">
    <property type="entry name" value="FPG_CAT"/>
    <property type="match status" value="1"/>
</dbReference>
<evidence type="ECO:0000259" key="16">
    <source>
        <dbReference type="PROSITE" id="PS51066"/>
    </source>
</evidence>
<dbReference type="FunFam" id="1.10.8.50:FF:000003">
    <property type="entry name" value="Formamidopyrimidine-DNA glycosylase"/>
    <property type="match status" value="1"/>
</dbReference>
<dbReference type="NCBIfam" id="NF002211">
    <property type="entry name" value="PRK01103.1"/>
    <property type="match status" value="1"/>
</dbReference>
<dbReference type="InterPro" id="IPR020629">
    <property type="entry name" value="FPG_Glyclase"/>
</dbReference>
<evidence type="ECO:0000313" key="19">
    <source>
        <dbReference type="Proteomes" id="UP000185628"/>
    </source>
</evidence>
<dbReference type="Pfam" id="PF01149">
    <property type="entry name" value="Fapy_DNA_glyco"/>
    <property type="match status" value="1"/>
</dbReference>
<dbReference type="CDD" id="cd08966">
    <property type="entry name" value="EcFpg-like_N"/>
    <property type="match status" value="1"/>
</dbReference>
<comment type="caution">
    <text evidence="18">The sequence shown here is derived from an EMBL/GenBank/DDBJ whole genome shotgun (WGS) entry which is preliminary data.</text>
</comment>
<feature type="domain" description="Formamidopyrimidine-DNA glycosylase catalytic" evidence="17">
    <location>
        <begin position="2"/>
        <end position="117"/>
    </location>
</feature>
<keyword evidence="5 15" id="KW-0227">DNA damage</keyword>
<dbReference type="GO" id="GO:0003684">
    <property type="term" value="F:damaged DNA binding"/>
    <property type="evidence" value="ECO:0007669"/>
    <property type="project" value="InterPro"/>
</dbReference>
<evidence type="ECO:0000256" key="4">
    <source>
        <dbReference type="ARBA" id="ARBA00022723"/>
    </source>
</evidence>
<proteinExistence type="inferred from homology"/>
<evidence type="ECO:0000256" key="14">
    <source>
        <dbReference type="ARBA" id="ARBA00044632"/>
    </source>
</evidence>
<dbReference type="GO" id="GO:0140078">
    <property type="term" value="F:class I DNA-(apurinic or apyrimidinic site) endonuclease activity"/>
    <property type="evidence" value="ECO:0007669"/>
    <property type="project" value="UniProtKB-EC"/>
</dbReference>
<dbReference type="Gene3D" id="3.20.190.10">
    <property type="entry name" value="MutM-like, N-terminal"/>
    <property type="match status" value="1"/>
</dbReference>
<evidence type="ECO:0000256" key="13">
    <source>
        <dbReference type="ARBA" id="ARBA00023295"/>
    </source>
</evidence>
<dbReference type="OrthoDB" id="9800855at2"/>
<evidence type="ECO:0000259" key="17">
    <source>
        <dbReference type="PROSITE" id="PS51068"/>
    </source>
</evidence>
<dbReference type="InterPro" id="IPR000214">
    <property type="entry name" value="Znf_DNA_glyclase/AP_lyase"/>
</dbReference>
<evidence type="ECO:0000256" key="12">
    <source>
        <dbReference type="ARBA" id="ARBA00023268"/>
    </source>
</evidence>
<feature type="active site" description="Proton donor" evidence="15">
    <location>
        <position position="3"/>
    </location>
</feature>
<dbReference type="SUPFAM" id="SSF81624">
    <property type="entry name" value="N-terminal domain of MutM-like DNA repair proteins"/>
    <property type="match status" value="1"/>
</dbReference>
<dbReference type="InterPro" id="IPR010979">
    <property type="entry name" value="Ribosomal_uS13-like_H2TH"/>
</dbReference>
<dbReference type="Pfam" id="PF06831">
    <property type="entry name" value="H2TH"/>
    <property type="match status" value="1"/>
</dbReference>
<dbReference type="SMART" id="SM00898">
    <property type="entry name" value="Fapy_DNA_glyco"/>
    <property type="match status" value="1"/>
</dbReference>
<accession>A0A1Q5Q4V6</accession>
<keyword evidence="11 15" id="KW-0456">Lyase</keyword>
<evidence type="ECO:0000256" key="1">
    <source>
        <dbReference type="ARBA" id="ARBA00001668"/>
    </source>
</evidence>